<dbReference type="SUPFAM" id="SSF51445">
    <property type="entry name" value="(Trans)glycosidases"/>
    <property type="match status" value="1"/>
</dbReference>
<organism evidence="5 6">
    <name type="scientific">Nocardioides currus</name>
    <dbReference type="NCBI Taxonomy" id="2133958"/>
    <lineage>
        <taxon>Bacteria</taxon>
        <taxon>Bacillati</taxon>
        <taxon>Actinomycetota</taxon>
        <taxon>Actinomycetes</taxon>
        <taxon>Propionibacteriales</taxon>
        <taxon>Nocardioidaceae</taxon>
        <taxon>Nocardioides</taxon>
    </lineage>
</organism>
<dbReference type="AlphaFoldDB" id="A0A2R7YYZ3"/>
<evidence type="ECO:0000256" key="1">
    <source>
        <dbReference type="ARBA" id="ARBA00022801"/>
    </source>
</evidence>
<comment type="caution">
    <text evidence="5">The sequence shown here is derived from an EMBL/GenBank/DDBJ whole genome shotgun (WGS) entry which is preliminary data.</text>
</comment>
<dbReference type="Gene3D" id="3.20.20.80">
    <property type="entry name" value="Glycosidases"/>
    <property type="match status" value="1"/>
</dbReference>
<evidence type="ECO:0000313" key="5">
    <source>
        <dbReference type="EMBL" id="PUA81582.1"/>
    </source>
</evidence>
<feature type="domain" description="Glycosyl hydrolase family 13 catalytic" evidence="4">
    <location>
        <begin position="130"/>
        <end position="521"/>
    </location>
</feature>
<accession>A0A2R7YYZ3</accession>
<sequence length="604" mass="66447">MTLLHEPHHDGSPRYVADDSPRLGDTVTVRMRSHVGDAIDGVWLRTTYDAEPVFHATTRTTDGDAVWWAADLPVHNPVTHYRFLIGRTDGTQQWLTGAGLLDVDAPDATDFKLTSYDPAPDWARDGVVYQIFPDRFARSAAADARTTPDWAVAAEWTDTVVFEPGDPHTPAQLFGGDLDGITEHLDHVERVGADIVYTTPVFPGESNHRYNATTFDEVDPLLGGDAAYERLSTAIHARGWRILGDLTTNHTGDTHEWFLTARDDPQAPTRTYYYFDHDGSYANWMGHDTLPKVNHGDPDLRAAMVEGADSVVGRWLRPPYDVDGWRIDVANMTGRLGALDVAHEVARSVRSTAAALREDPLVIGEHNHDASGDVDGDGWHGTMNYSGFSWPVWSWLRSPDTTARPFGRPLQVPRRPGPAVVRTFRAWQGALGWQATTTSWNILGSHDSARIRTMVGGDPSLHRVAAGLQFTMPGVPMLFAGDELGLEGVTGEDSRRPMPWQGADDWDTATLDTYSELARVRRSRATLRRGSQRWAYVDDDTISFVREHDDGSVLVVARRAAGPSFELPLTIGEHLVGTEPGAPATDGGTVGASDGPRLDVWSLD</sequence>
<evidence type="ECO:0000259" key="4">
    <source>
        <dbReference type="SMART" id="SM00642"/>
    </source>
</evidence>
<dbReference type="EMBL" id="PYXZ01000002">
    <property type="protein sequence ID" value="PUA81582.1"/>
    <property type="molecule type" value="Genomic_DNA"/>
</dbReference>
<name>A0A2R7YYZ3_9ACTN</name>
<dbReference type="PANTHER" id="PTHR10357:SF210">
    <property type="entry name" value="MALTODEXTRIN GLUCOSIDASE"/>
    <property type="match status" value="1"/>
</dbReference>
<dbReference type="GO" id="GO:0005975">
    <property type="term" value="P:carbohydrate metabolic process"/>
    <property type="evidence" value="ECO:0007669"/>
    <property type="project" value="InterPro"/>
</dbReference>
<dbReference type="SMART" id="SM00642">
    <property type="entry name" value="Aamy"/>
    <property type="match status" value="1"/>
</dbReference>
<proteinExistence type="predicted"/>
<keyword evidence="1" id="KW-0378">Hydrolase</keyword>
<dbReference type="InterPro" id="IPR004185">
    <property type="entry name" value="Glyco_hydro_13_lg-like_dom"/>
</dbReference>
<keyword evidence="2 5" id="KW-0326">Glycosidase</keyword>
<evidence type="ECO:0000256" key="2">
    <source>
        <dbReference type="ARBA" id="ARBA00023295"/>
    </source>
</evidence>
<gene>
    <name evidence="5" type="ORF">C7S10_05770</name>
</gene>
<dbReference type="InterPro" id="IPR014756">
    <property type="entry name" value="Ig_E-set"/>
</dbReference>
<dbReference type="InterPro" id="IPR013783">
    <property type="entry name" value="Ig-like_fold"/>
</dbReference>
<dbReference type="CDD" id="cd02857">
    <property type="entry name" value="E_set_CDase_PDE_N"/>
    <property type="match status" value="1"/>
</dbReference>
<feature type="region of interest" description="Disordered" evidence="3">
    <location>
        <begin position="577"/>
        <end position="596"/>
    </location>
</feature>
<dbReference type="Pfam" id="PF00128">
    <property type="entry name" value="Alpha-amylase"/>
    <property type="match status" value="1"/>
</dbReference>
<dbReference type="InterPro" id="IPR017853">
    <property type="entry name" value="GH"/>
</dbReference>
<feature type="region of interest" description="Disordered" evidence="3">
    <location>
        <begin position="1"/>
        <end position="20"/>
    </location>
</feature>
<dbReference type="OrthoDB" id="9802433at2"/>
<dbReference type="CDD" id="cd11338">
    <property type="entry name" value="AmyAc_CMD"/>
    <property type="match status" value="1"/>
</dbReference>
<keyword evidence="6" id="KW-1185">Reference proteome</keyword>
<protein>
    <submittedName>
        <fullName evidence="5">Alpha-glycosidase</fullName>
    </submittedName>
</protein>
<dbReference type="SUPFAM" id="SSF81296">
    <property type="entry name" value="E set domains"/>
    <property type="match status" value="1"/>
</dbReference>
<evidence type="ECO:0000313" key="6">
    <source>
        <dbReference type="Proteomes" id="UP000244867"/>
    </source>
</evidence>
<dbReference type="RefSeq" id="WP_108343474.1">
    <property type="nucleotide sequence ID" value="NZ_PYXZ01000002.1"/>
</dbReference>
<evidence type="ECO:0000256" key="3">
    <source>
        <dbReference type="SAM" id="MobiDB-lite"/>
    </source>
</evidence>
<dbReference type="InterPro" id="IPR006047">
    <property type="entry name" value="GH13_cat_dom"/>
</dbReference>
<dbReference type="GO" id="GO:0004553">
    <property type="term" value="F:hydrolase activity, hydrolyzing O-glycosyl compounds"/>
    <property type="evidence" value="ECO:0007669"/>
    <property type="project" value="InterPro"/>
</dbReference>
<dbReference type="Gene3D" id="2.60.40.10">
    <property type="entry name" value="Immunoglobulins"/>
    <property type="match status" value="1"/>
</dbReference>
<reference evidence="5 6" key="1">
    <citation type="submission" date="2018-03" db="EMBL/GenBank/DDBJ databases">
        <authorList>
            <person name="Keele B.F."/>
        </authorList>
    </citation>
    <scope>NUCLEOTIDE SEQUENCE [LARGE SCALE GENOMIC DNA]</scope>
    <source>
        <strain evidence="5 6">IB-3</strain>
    </source>
</reference>
<dbReference type="PANTHER" id="PTHR10357">
    <property type="entry name" value="ALPHA-AMYLASE FAMILY MEMBER"/>
    <property type="match status" value="1"/>
</dbReference>
<dbReference type="Proteomes" id="UP000244867">
    <property type="component" value="Unassembled WGS sequence"/>
</dbReference>